<sequence>MSNASGKLCQVHWQRYVDFWSTESIAFKTLKPNLTSKRSSQDFNVWKFIESQRLNDQWASNRLLSNSRSLYAPSNQQYLDSLL</sequence>
<name>F0W0P8_9STRA</name>
<reference evidence="1" key="1">
    <citation type="journal article" date="2011" name="PLoS Biol.">
        <title>Gene gain and loss during evolution of obligate parasitism in the white rust pathogen of Arabidopsis thaliana.</title>
        <authorList>
            <person name="Kemen E."/>
            <person name="Gardiner A."/>
            <person name="Schultz-Larsen T."/>
            <person name="Kemen A.C."/>
            <person name="Balmuth A.L."/>
            <person name="Robert-Seilaniantz A."/>
            <person name="Bailey K."/>
            <person name="Holub E."/>
            <person name="Studholme D.J."/>
            <person name="Maclean D."/>
            <person name="Jones J.D."/>
        </authorList>
    </citation>
    <scope>NUCLEOTIDE SEQUENCE</scope>
</reference>
<reference evidence="1" key="2">
    <citation type="submission" date="2011-02" db="EMBL/GenBank/DDBJ databases">
        <authorList>
            <person name="MacLean D."/>
        </authorList>
    </citation>
    <scope>NUCLEOTIDE SEQUENCE</scope>
</reference>
<dbReference type="HOGENOM" id="CLU_2547299_0_0_1"/>
<dbReference type="AlphaFoldDB" id="F0W0P8"/>
<proteinExistence type="predicted"/>
<evidence type="ECO:0000313" key="1">
    <source>
        <dbReference type="EMBL" id="CCA14622.1"/>
    </source>
</evidence>
<protein>
    <submittedName>
        <fullName evidence="1">AlNc14C5G683 protein</fullName>
    </submittedName>
</protein>
<accession>F0W0P8</accession>
<organism evidence="1">
    <name type="scientific">Albugo laibachii Nc14</name>
    <dbReference type="NCBI Taxonomy" id="890382"/>
    <lineage>
        <taxon>Eukaryota</taxon>
        <taxon>Sar</taxon>
        <taxon>Stramenopiles</taxon>
        <taxon>Oomycota</taxon>
        <taxon>Peronosporomycetes</taxon>
        <taxon>Albuginales</taxon>
        <taxon>Albuginaceae</taxon>
        <taxon>Albugo</taxon>
    </lineage>
</organism>
<dbReference type="EMBL" id="FR824050">
    <property type="protein sequence ID" value="CCA14622.1"/>
    <property type="molecule type" value="Genomic_DNA"/>
</dbReference>
<gene>
    <name evidence="1" type="primary">AlNc14C5G683</name>
    <name evidence="1" type="ORF">ALNC14_007650</name>
</gene>